<comment type="caution">
    <text evidence="1">The sequence shown here is derived from an EMBL/GenBank/DDBJ whole genome shotgun (WGS) entry which is preliminary data.</text>
</comment>
<proteinExistence type="predicted"/>
<organism evidence="1 2">
    <name type="scientific">Paraflavisolibacter caeni</name>
    <dbReference type="NCBI Taxonomy" id="2982496"/>
    <lineage>
        <taxon>Bacteria</taxon>
        <taxon>Pseudomonadati</taxon>
        <taxon>Bacteroidota</taxon>
        <taxon>Chitinophagia</taxon>
        <taxon>Chitinophagales</taxon>
        <taxon>Chitinophagaceae</taxon>
        <taxon>Paraflavisolibacter</taxon>
    </lineage>
</organism>
<dbReference type="Proteomes" id="UP001155483">
    <property type="component" value="Unassembled WGS sequence"/>
</dbReference>
<dbReference type="PANTHER" id="PTHR37833">
    <property type="entry name" value="LIPOPROTEIN-RELATED"/>
    <property type="match status" value="1"/>
</dbReference>
<reference evidence="1" key="2">
    <citation type="submission" date="2023-04" db="EMBL/GenBank/DDBJ databases">
        <title>Paracnuella aquatica gen. nov., sp. nov., a member of the family Chitinophagaceae isolated from a hot spring.</title>
        <authorList>
            <person name="Wang C."/>
        </authorList>
    </citation>
    <scope>NUCLEOTIDE SEQUENCE</scope>
    <source>
        <strain evidence="1">LB-8</strain>
    </source>
</reference>
<dbReference type="InterPro" id="IPR011467">
    <property type="entry name" value="DUF1573"/>
</dbReference>
<dbReference type="RefSeq" id="WP_279297753.1">
    <property type="nucleotide sequence ID" value="NZ_JAOTIF010000011.1"/>
</dbReference>
<dbReference type="AlphaFoldDB" id="A0A9X3BG49"/>
<keyword evidence="2" id="KW-1185">Reference proteome</keyword>
<dbReference type="Pfam" id="PF07610">
    <property type="entry name" value="DUF1573"/>
    <property type="match status" value="1"/>
</dbReference>
<protein>
    <submittedName>
        <fullName evidence="1">DUF1573 domain-containing protein</fullName>
    </submittedName>
</protein>
<sequence>MRPLILAFAVSVLFACNQTDSKTTNSAPSTTNAIADSANFTAIQWLDSMSQNIGKVKKGQVVEITWRFKNIGKKPLIIQEVRPGCGCTVAEKPEEPIAPGEESVIKGKFDSNNQSEGEHNKMISVLANTVNSTYHQLNFRVEVVQ</sequence>
<evidence type="ECO:0000313" key="2">
    <source>
        <dbReference type="Proteomes" id="UP001155483"/>
    </source>
</evidence>
<gene>
    <name evidence="1" type="ORF">OCK74_14425</name>
</gene>
<evidence type="ECO:0000313" key="1">
    <source>
        <dbReference type="EMBL" id="MCU7550314.1"/>
    </source>
</evidence>
<accession>A0A9X3BG49</accession>
<dbReference type="Gene3D" id="2.60.40.10">
    <property type="entry name" value="Immunoglobulins"/>
    <property type="match status" value="1"/>
</dbReference>
<dbReference type="PANTHER" id="PTHR37833:SF1">
    <property type="entry name" value="SIGNAL PEPTIDE PROTEIN"/>
    <property type="match status" value="1"/>
</dbReference>
<reference evidence="1" key="1">
    <citation type="submission" date="2022-09" db="EMBL/GenBank/DDBJ databases">
        <authorList>
            <person name="Yuan C."/>
            <person name="Ke Z."/>
        </authorList>
    </citation>
    <scope>NUCLEOTIDE SEQUENCE</scope>
    <source>
        <strain evidence="1">LB-8</strain>
    </source>
</reference>
<name>A0A9X3BG49_9BACT</name>
<dbReference type="EMBL" id="JAOTIF010000011">
    <property type="protein sequence ID" value="MCU7550314.1"/>
    <property type="molecule type" value="Genomic_DNA"/>
</dbReference>
<dbReference type="InterPro" id="IPR013783">
    <property type="entry name" value="Ig-like_fold"/>
</dbReference>
<dbReference type="PROSITE" id="PS51257">
    <property type="entry name" value="PROKAR_LIPOPROTEIN"/>
    <property type="match status" value="1"/>
</dbReference>